<dbReference type="EMBL" id="QGNW01000049">
    <property type="protein sequence ID" value="RVX06714.1"/>
    <property type="molecule type" value="Genomic_DNA"/>
</dbReference>
<accession>A0A438JCN2</accession>
<gene>
    <name evidence="1" type="ORF">CK203_014947</name>
</gene>
<dbReference type="Proteomes" id="UP000288805">
    <property type="component" value="Unassembled WGS sequence"/>
</dbReference>
<name>A0A438JCN2_VITVI</name>
<evidence type="ECO:0000313" key="1">
    <source>
        <dbReference type="EMBL" id="RVX06714.1"/>
    </source>
</evidence>
<organism evidence="1 2">
    <name type="scientific">Vitis vinifera</name>
    <name type="common">Grape</name>
    <dbReference type="NCBI Taxonomy" id="29760"/>
    <lineage>
        <taxon>Eukaryota</taxon>
        <taxon>Viridiplantae</taxon>
        <taxon>Streptophyta</taxon>
        <taxon>Embryophyta</taxon>
        <taxon>Tracheophyta</taxon>
        <taxon>Spermatophyta</taxon>
        <taxon>Magnoliopsida</taxon>
        <taxon>eudicotyledons</taxon>
        <taxon>Gunneridae</taxon>
        <taxon>Pentapetalae</taxon>
        <taxon>rosids</taxon>
        <taxon>Vitales</taxon>
        <taxon>Vitaceae</taxon>
        <taxon>Viteae</taxon>
        <taxon>Vitis</taxon>
    </lineage>
</organism>
<comment type="caution">
    <text evidence="1">The sequence shown here is derived from an EMBL/GenBank/DDBJ whole genome shotgun (WGS) entry which is preliminary data.</text>
</comment>
<protein>
    <submittedName>
        <fullName evidence="1">Uncharacterized protein</fullName>
    </submittedName>
</protein>
<sequence length="432" mass="48837">MMYIALESLFPKLQPLVVRREVEDVMSWREGKNGKFLVRSYYCSYTWTSRAPFRRSIIWRSWAPVRTVVELDLLPFRCAIGYAFLSYEELLGRAKGENLIFFRFSRVINSGEPSSDRVSLRSPHFLPEPLRTTSSPSDLHHAGNLFRRTFLATSFLTPTTPRGAPGGDLQLLQKHRSQKTLHAPATRTSPAAQLNLTRRRVRPFPATRLLLQPRLTLTSIPTYLLSHPSPARISLGIFVSVSPPNSLSGEVPTTFLHPNPCTCLGKCSSTLSGGTTSRSEAVSLFGGATPQSEAISYDTSEKLVGSENYRSWSASVELWFMGQGYEDHLVTQEADIPEAYKTCFKFWTQAKGLYTNDIQRLYKEEFLTVMPLTPDVGAQQTQLDKFFMVLTLIGLRPDLSLFVIRFLEVHQFRPWMMCLLASSVSRPLRLAI</sequence>
<dbReference type="AlphaFoldDB" id="A0A438JCN2"/>
<reference evidence="1 2" key="1">
    <citation type="journal article" date="2018" name="PLoS Genet.">
        <title>Population sequencing reveals clonal diversity and ancestral inbreeding in the grapevine cultivar Chardonnay.</title>
        <authorList>
            <person name="Roach M.J."/>
            <person name="Johnson D.L."/>
            <person name="Bohlmann J."/>
            <person name="van Vuuren H.J."/>
            <person name="Jones S.J."/>
            <person name="Pretorius I.S."/>
            <person name="Schmidt S.A."/>
            <person name="Borneman A.R."/>
        </authorList>
    </citation>
    <scope>NUCLEOTIDE SEQUENCE [LARGE SCALE GENOMIC DNA]</scope>
    <source>
        <strain evidence="2">cv. Chardonnay</strain>
        <tissue evidence="1">Leaf</tissue>
    </source>
</reference>
<proteinExistence type="predicted"/>
<evidence type="ECO:0000313" key="2">
    <source>
        <dbReference type="Proteomes" id="UP000288805"/>
    </source>
</evidence>